<comment type="caution">
    <text evidence="4">The sequence shown here is derived from an EMBL/GenBank/DDBJ whole genome shotgun (WGS) entry which is preliminary data.</text>
</comment>
<dbReference type="STRING" id="1266370.NITGR_170059"/>
<organism evidence="4 5">
    <name type="scientific">Nitrospina gracilis (strain 3/211)</name>
    <dbReference type="NCBI Taxonomy" id="1266370"/>
    <lineage>
        <taxon>Bacteria</taxon>
        <taxon>Pseudomonadati</taxon>
        <taxon>Nitrospinota/Tectimicrobiota group</taxon>
        <taxon>Nitrospinota</taxon>
        <taxon>Nitrospinia</taxon>
        <taxon>Nitrospinales</taxon>
        <taxon>Nitrospinaceae</taxon>
        <taxon>Nitrospina</taxon>
    </lineage>
</organism>
<dbReference type="SUPFAM" id="SSF82185">
    <property type="entry name" value="Histone H3 K4-specific methyltransferase SET7/9 N-terminal domain"/>
    <property type="match status" value="1"/>
</dbReference>
<feature type="chain" id="PRO_5004020117" description="MORN repeat protein" evidence="3">
    <location>
        <begin position="30"/>
        <end position="145"/>
    </location>
</feature>
<dbReference type="PANTHER" id="PTHR43215">
    <property type="entry name" value="RADIAL SPOKE HEAD 1 HOMOLOG"/>
    <property type="match status" value="1"/>
</dbReference>
<dbReference type="Pfam" id="PF02493">
    <property type="entry name" value="MORN"/>
    <property type="match status" value="3"/>
</dbReference>
<feature type="region of interest" description="Disordered" evidence="2">
    <location>
        <begin position="113"/>
        <end position="145"/>
    </location>
</feature>
<accession>M1YWY4</accession>
<dbReference type="PANTHER" id="PTHR43215:SF14">
    <property type="entry name" value="RADIAL SPOKE HEAD 1 HOMOLOG"/>
    <property type="match status" value="1"/>
</dbReference>
<evidence type="ECO:0000313" key="4">
    <source>
        <dbReference type="EMBL" id="CCQ89802.1"/>
    </source>
</evidence>
<dbReference type="InterPro" id="IPR003409">
    <property type="entry name" value="MORN"/>
</dbReference>
<dbReference type="RefSeq" id="WP_005006600.1">
    <property type="nucleotide sequence ID" value="NZ_HG422173.1"/>
</dbReference>
<feature type="signal peptide" evidence="3">
    <location>
        <begin position="1"/>
        <end position="29"/>
    </location>
</feature>
<feature type="compositionally biased region" description="Basic and acidic residues" evidence="2">
    <location>
        <begin position="127"/>
        <end position="145"/>
    </location>
</feature>
<dbReference type="GO" id="GO:0005829">
    <property type="term" value="C:cytosol"/>
    <property type="evidence" value="ECO:0007669"/>
    <property type="project" value="TreeGrafter"/>
</dbReference>
<keyword evidence="3" id="KW-0732">Signal</keyword>
<evidence type="ECO:0000313" key="5">
    <source>
        <dbReference type="Proteomes" id="UP000011704"/>
    </source>
</evidence>
<name>M1YWY4_NITG3</name>
<evidence type="ECO:0008006" key="6">
    <source>
        <dbReference type="Google" id="ProtNLM"/>
    </source>
</evidence>
<dbReference type="OrthoDB" id="7059515at2"/>
<gene>
    <name evidence="4" type="ORF">NITGR_170059</name>
</gene>
<sequence>MRHRVARPAPFFQLAALALLIGMTTPACTTYPKCLGECGNGRGTLLLESGDHYVGEFQDGAYHGYGTLNQATGEHYTGEWRHGLRHGQGTQVWPNGDRYTGGWKLDRRHGPGIFNKADGTGQSGRWQDGRLMDPDSERAESGRRF</sequence>
<dbReference type="HOGENOM" id="CLU_1784843_0_0_0"/>
<keyword evidence="1" id="KW-0677">Repeat</keyword>
<evidence type="ECO:0000256" key="3">
    <source>
        <dbReference type="SAM" id="SignalP"/>
    </source>
</evidence>
<evidence type="ECO:0000256" key="1">
    <source>
        <dbReference type="ARBA" id="ARBA00022737"/>
    </source>
</evidence>
<dbReference type="Proteomes" id="UP000011704">
    <property type="component" value="Unassembled WGS sequence"/>
</dbReference>
<dbReference type="EMBL" id="CAQJ01000019">
    <property type="protein sequence ID" value="CCQ89802.1"/>
    <property type="molecule type" value="Genomic_DNA"/>
</dbReference>
<dbReference type="InParanoid" id="M1YWY4"/>
<dbReference type="Gene3D" id="2.20.110.10">
    <property type="entry name" value="Histone H3 K4-specific methyltransferase SET7/9 N-terminal domain"/>
    <property type="match status" value="2"/>
</dbReference>
<proteinExistence type="predicted"/>
<reference evidence="4 5" key="1">
    <citation type="journal article" date="2013" name="Front. Microbiol.">
        <title>The genome of Nitrospina gracilis illuminates the metabolism and evolution of the major marine nitrite oxidizer.</title>
        <authorList>
            <person name="Luecker S."/>
            <person name="Nowka B."/>
            <person name="Rattei T."/>
            <person name="Spieck E."/>
            <person name="and Daims H."/>
        </authorList>
    </citation>
    <scope>NUCLEOTIDE SEQUENCE [LARGE SCALE GENOMIC DNA]</scope>
    <source>
        <strain evidence="4 5">3/211</strain>
    </source>
</reference>
<protein>
    <recommendedName>
        <fullName evidence="6">MORN repeat protein</fullName>
    </recommendedName>
</protein>
<keyword evidence="5" id="KW-1185">Reference proteome</keyword>
<dbReference type="AlphaFoldDB" id="M1YWY4"/>
<dbReference type="SMART" id="SM00698">
    <property type="entry name" value="MORN"/>
    <property type="match status" value="3"/>
</dbReference>
<evidence type="ECO:0000256" key="2">
    <source>
        <dbReference type="SAM" id="MobiDB-lite"/>
    </source>
</evidence>